<dbReference type="SUPFAM" id="SSF53335">
    <property type="entry name" value="S-adenosyl-L-methionine-dependent methyltransferases"/>
    <property type="match status" value="1"/>
</dbReference>
<evidence type="ECO:0000313" key="3">
    <source>
        <dbReference type="Proteomes" id="UP001597322"/>
    </source>
</evidence>
<keyword evidence="2" id="KW-0489">Methyltransferase</keyword>
<dbReference type="Pfam" id="PF08241">
    <property type="entry name" value="Methyltransf_11"/>
    <property type="match status" value="1"/>
</dbReference>
<dbReference type="CDD" id="cd02440">
    <property type="entry name" value="AdoMet_MTases"/>
    <property type="match status" value="1"/>
</dbReference>
<dbReference type="Gene3D" id="3.40.50.150">
    <property type="entry name" value="Vaccinia Virus protein VP39"/>
    <property type="match status" value="1"/>
</dbReference>
<proteinExistence type="predicted"/>
<protein>
    <submittedName>
        <fullName evidence="2">Class I SAM-dependent methyltransferase</fullName>
        <ecNumber evidence="2">2.1.1.-</ecNumber>
    </submittedName>
</protein>
<dbReference type="GO" id="GO:0008168">
    <property type="term" value="F:methyltransferase activity"/>
    <property type="evidence" value="ECO:0007669"/>
    <property type="project" value="UniProtKB-KW"/>
</dbReference>
<keyword evidence="2" id="KW-0808">Transferase</keyword>
<dbReference type="EMBL" id="JBHUEQ010000040">
    <property type="protein sequence ID" value="MFD1747583.1"/>
    <property type="molecule type" value="Genomic_DNA"/>
</dbReference>
<organism evidence="2 3">
    <name type="scientific">Rhizobium helianthi</name>
    <dbReference type="NCBI Taxonomy" id="1132695"/>
    <lineage>
        <taxon>Bacteria</taxon>
        <taxon>Pseudomonadati</taxon>
        <taxon>Pseudomonadota</taxon>
        <taxon>Alphaproteobacteria</taxon>
        <taxon>Hyphomicrobiales</taxon>
        <taxon>Rhizobiaceae</taxon>
        <taxon>Rhizobium/Agrobacterium group</taxon>
        <taxon>Rhizobium</taxon>
    </lineage>
</organism>
<dbReference type="EC" id="2.1.1.-" evidence="2"/>
<dbReference type="Proteomes" id="UP001597322">
    <property type="component" value="Unassembled WGS sequence"/>
</dbReference>
<dbReference type="RefSeq" id="WP_377405145.1">
    <property type="nucleotide sequence ID" value="NZ_JBHUEQ010000040.1"/>
</dbReference>
<dbReference type="GO" id="GO:0032259">
    <property type="term" value="P:methylation"/>
    <property type="evidence" value="ECO:0007669"/>
    <property type="project" value="UniProtKB-KW"/>
</dbReference>
<name>A0ABW4MAA0_9HYPH</name>
<sequence>MDMDLTSLASRVPEPEYMTEEEEICYAAADYSIPHEALAQEVVKVAAGKPRRVVDLGCGPGDVLLRIRRHAPDWDLTGADISPRMLAIARDAQEERLAADTRRIHWLLTNGRNLACADGSFDVVMSNSVLHHVADAVQFWREIRRIAEEGAHVFVRDLRRPPDEATARALVSKHVGGESQVVQAHYLSSLRSSYTCAEVRSQLAAARIGGLEVRELEDRYLTVGGCLSKI</sequence>
<dbReference type="PANTHER" id="PTHR43591:SF24">
    <property type="entry name" value="2-METHOXY-6-POLYPRENYL-1,4-BENZOQUINOL METHYLASE, MITOCHONDRIAL"/>
    <property type="match status" value="1"/>
</dbReference>
<reference evidence="3" key="1">
    <citation type="journal article" date="2019" name="Int. J. Syst. Evol. Microbiol.">
        <title>The Global Catalogue of Microorganisms (GCM) 10K type strain sequencing project: providing services to taxonomists for standard genome sequencing and annotation.</title>
        <authorList>
            <consortium name="The Broad Institute Genomics Platform"/>
            <consortium name="The Broad Institute Genome Sequencing Center for Infectious Disease"/>
            <person name="Wu L."/>
            <person name="Ma J."/>
        </authorList>
    </citation>
    <scope>NUCLEOTIDE SEQUENCE [LARGE SCALE GENOMIC DNA]</scope>
    <source>
        <strain evidence="3">CG52</strain>
    </source>
</reference>
<evidence type="ECO:0000313" key="2">
    <source>
        <dbReference type="EMBL" id="MFD1747583.1"/>
    </source>
</evidence>
<dbReference type="InterPro" id="IPR013216">
    <property type="entry name" value="Methyltransf_11"/>
</dbReference>
<comment type="caution">
    <text evidence="2">The sequence shown here is derived from an EMBL/GenBank/DDBJ whole genome shotgun (WGS) entry which is preliminary data.</text>
</comment>
<accession>A0ABW4MAA0</accession>
<dbReference type="InterPro" id="IPR029063">
    <property type="entry name" value="SAM-dependent_MTases_sf"/>
</dbReference>
<dbReference type="PANTHER" id="PTHR43591">
    <property type="entry name" value="METHYLTRANSFERASE"/>
    <property type="match status" value="1"/>
</dbReference>
<evidence type="ECO:0000259" key="1">
    <source>
        <dbReference type="Pfam" id="PF08241"/>
    </source>
</evidence>
<gene>
    <name evidence="2" type="ORF">ACFSE1_19105</name>
</gene>
<keyword evidence="3" id="KW-1185">Reference proteome</keyword>
<feature type="domain" description="Methyltransferase type 11" evidence="1">
    <location>
        <begin position="54"/>
        <end position="154"/>
    </location>
</feature>